<name>A0AAD6C4V8_9EURO</name>
<dbReference type="GeneID" id="81602087"/>
<evidence type="ECO:0000313" key="1">
    <source>
        <dbReference type="EMBL" id="KAJ5444590.1"/>
    </source>
</evidence>
<proteinExistence type="predicted"/>
<dbReference type="RefSeq" id="XP_056764670.1">
    <property type="nucleotide sequence ID" value="XM_056911844.1"/>
</dbReference>
<reference evidence="1" key="2">
    <citation type="journal article" date="2023" name="IMA Fungus">
        <title>Comparative genomic study of the Penicillium genus elucidates a diverse pangenome and 15 lateral gene transfer events.</title>
        <authorList>
            <person name="Petersen C."/>
            <person name="Sorensen T."/>
            <person name="Nielsen M.R."/>
            <person name="Sondergaard T.E."/>
            <person name="Sorensen J.L."/>
            <person name="Fitzpatrick D.A."/>
            <person name="Frisvad J.C."/>
            <person name="Nielsen K.L."/>
        </authorList>
    </citation>
    <scope>NUCLEOTIDE SEQUENCE</scope>
    <source>
        <strain evidence="1">IBT 16125</strain>
    </source>
</reference>
<protein>
    <submittedName>
        <fullName evidence="1">Uncharacterized protein</fullName>
    </submittedName>
</protein>
<gene>
    <name evidence="1" type="ORF">N7458_008462</name>
</gene>
<accession>A0AAD6C4V8</accession>
<dbReference type="AlphaFoldDB" id="A0AAD6C4V8"/>
<sequence length="78" mass="8894">MVNSGSALAVPVPYLGIRMNPFVGERSRFWTPPAWLRAVRDRGIYHVRVCRYNSLEPHETEVMANLDMSKVKDAYSAL</sequence>
<dbReference type="EMBL" id="JAPVEA010000007">
    <property type="protein sequence ID" value="KAJ5444590.1"/>
    <property type="molecule type" value="Genomic_DNA"/>
</dbReference>
<evidence type="ECO:0000313" key="2">
    <source>
        <dbReference type="Proteomes" id="UP001213681"/>
    </source>
</evidence>
<dbReference type="Proteomes" id="UP001213681">
    <property type="component" value="Unassembled WGS sequence"/>
</dbReference>
<organism evidence="1 2">
    <name type="scientific">Penicillium daleae</name>
    <dbReference type="NCBI Taxonomy" id="63821"/>
    <lineage>
        <taxon>Eukaryota</taxon>
        <taxon>Fungi</taxon>
        <taxon>Dikarya</taxon>
        <taxon>Ascomycota</taxon>
        <taxon>Pezizomycotina</taxon>
        <taxon>Eurotiomycetes</taxon>
        <taxon>Eurotiomycetidae</taxon>
        <taxon>Eurotiales</taxon>
        <taxon>Aspergillaceae</taxon>
        <taxon>Penicillium</taxon>
    </lineage>
</organism>
<keyword evidence="2" id="KW-1185">Reference proteome</keyword>
<comment type="caution">
    <text evidence="1">The sequence shown here is derived from an EMBL/GenBank/DDBJ whole genome shotgun (WGS) entry which is preliminary data.</text>
</comment>
<reference evidence="1" key="1">
    <citation type="submission" date="2022-12" db="EMBL/GenBank/DDBJ databases">
        <authorList>
            <person name="Petersen C."/>
        </authorList>
    </citation>
    <scope>NUCLEOTIDE SEQUENCE</scope>
    <source>
        <strain evidence="1">IBT 16125</strain>
    </source>
</reference>